<keyword evidence="9" id="KW-1185">Reference proteome</keyword>
<evidence type="ECO:0000313" key="9">
    <source>
        <dbReference type="Proteomes" id="UP000032568"/>
    </source>
</evidence>
<evidence type="ECO:0000256" key="2">
    <source>
        <dbReference type="ARBA" id="ARBA00011255"/>
    </source>
</evidence>
<evidence type="ECO:0000259" key="7">
    <source>
        <dbReference type="Pfam" id="PF07195"/>
    </source>
</evidence>
<organism evidence="8 9">
    <name type="scientific">Thalassomonas actiniarum</name>
    <dbReference type="NCBI Taxonomy" id="485447"/>
    <lineage>
        <taxon>Bacteria</taxon>
        <taxon>Pseudomonadati</taxon>
        <taxon>Pseudomonadota</taxon>
        <taxon>Gammaproteobacteria</taxon>
        <taxon>Alteromonadales</taxon>
        <taxon>Colwelliaceae</taxon>
        <taxon>Thalassomonas</taxon>
    </lineage>
</organism>
<dbReference type="KEGG" id="tact:SG35_001065"/>
<comment type="function">
    <text evidence="5">Required for morphogenesis and for the elongation of the flagellar filament by facilitating polymerization of the flagellin monomers at the tip of growing filament. Forms a capping structure, which prevents flagellin subunits (transported through the central channel of the flagellum) from leaking out without polymerization at the distal end.</text>
</comment>
<gene>
    <name evidence="8" type="primary">fliD</name>
    <name evidence="8" type="ORF">SG35_001065</name>
</gene>
<dbReference type="Pfam" id="PF07195">
    <property type="entry name" value="FliD_C"/>
    <property type="match status" value="1"/>
</dbReference>
<evidence type="ECO:0000256" key="1">
    <source>
        <dbReference type="ARBA" id="ARBA00009764"/>
    </source>
</evidence>
<name>A0AAE9YTH0_9GAMM</name>
<dbReference type="Pfam" id="PF02465">
    <property type="entry name" value="FliD_N"/>
    <property type="match status" value="1"/>
</dbReference>
<comment type="subcellular location">
    <subcellularLocation>
        <location evidence="5">Secreted</location>
    </subcellularLocation>
    <subcellularLocation>
        <location evidence="5">Bacterial flagellum</location>
    </subcellularLocation>
</comment>
<reference evidence="8 9" key="1">
    <citation type="journal article" date="2015" name="Genome Announc.">
        <title>Draft Genome Sequences of Marine Isolates of Thalassomonas viridans and Thalassomonas actiniarum.</title>
        <authorList>
            <person name="Olonade I."/>
            <person name="van Zyl L.J."/>
            <person name="Trindade M."/>
        </authorList>
    </citation>
    <scope>NUCLEOTIDE SEQUENCE [LARGE SCALE GENOMIC DNA]</scope>
    <source>
        <strain evidence="8 9">A5K-106</strain>
    </source>
</reference>
<dbReference type="RefSeq" id="WP_044833729.1">
    <property type="nucleotide sequence ID" value="NZ_CP059735.1"/>
</dbReference>
<comment type="subunit">
    <text evidence="2 5">Homopentamer.</text>
</comment>
<keyword evidence="5" id="KW-0964">Secreted</keyword>
<evidence type="ECO:0000313" key="8">
    <source>
        <dbReference type="EMBL" id="WDD99311.1"/>
    </source>
</evidence>
<evidence type="ECO:0000256" key="4">
    <source>
        <dbReference type="ARBA" id="ARBA00023143"/>
    </source>
</evidence>
<dbReference type="GO" id="GO:0005576">
    <property type="term" value="C:extracellular region"/>
    <property type="evidence" value="ECO:0007669"/>
    <property type="project" value="UniProtKB-SubCell"/>
</dbReference>
<keyword evidence="8" id="KW-0969">Cilium</keyword>
<keyword evidence="4 5" id="KW-0975">Bacterial flagellum</keyword>
<dbReference type="InterPro" id="IPR010809">
    <property type="entry name" value="FliD_C"/>
</dbReference>
<dbReference type="InterPro" id="IPR040026">
    <property type="entry name" value="FliD"/>
</dbReference>
<dbReference type="Proteomes" id="UP000032568">
    <property type="component" value="Chromosome"/>
</dbReference>
<proteinExistence type="inferred from homology"/>
<evidence type="ECO:0000256" key="3">
    <source>
        <dbReference type="ARBA" id="ARBA00023054"/>
    </source>
</evidence>
<dbReference type="PANTHER" id="PTHR30288:SF0">
    <property type="entry name" value="FLAGELLAR HOOK-ASSOCIATED PROTEIN 2"/>
    <property type="match status" value="1"/>
</dbReference>
<dbReference type="GO" id="GO:0009421">
    <property type="term" value="C:bacterial-type flagellum filament cap"/>
    <property type="evidence" value="ECO:0007669"/>
    <property type="project" value="InterPro"/>
</dbReference>
<sequence>MIDAASFASQLVSAERSGLDRQYQIQQTLAQNKITAYQSLDTKVSAFDSILTTLADSKNLNATTTSLSQDGYFTASTSDGATAASYTVEVSKLAQAHRVGLDFASETWVAPTSGNLNIDLAGTSMDLDLSSLPAGATLVELRDAINSAADNPGVQAAIIRTGSNVKLVLNSEQTGAANTINMTLSGGSGTEYSELDTAITGRTQLTAAQDAEFKFSGIDIVSSTNKVADVVDNLTLELTQTNAGNPVTLTVNRDDDSISNNLQSLVDAYNGIIDEIKGTTLSDDDSYVALSGDATARTLSTQLRNAFFDLPSGTYLSDLGLEFDRYGKLSLDTSELSDALDADPTILDTMLLASDGLVTQLAEKIAPYSKSSGIFDDKVSTLNDEIERINDKTEQLNLRMESTYQRYLMQFTRMNELESQMQATSSLFSVSTTS</sequence>
<dbReference type="InterPro" id="IPR010810">
    <property type="entry name" value="Flagellin_hook_IN_motif"/>
</dbReference>
<dbReference type="AlphaFoldDB" id="A0AAE9YTH0"/>
<evidence type="ECO:0000259" key="6">
    <source>
        <dbReference type="Pfam" id="PF02465"/>
    </source>
</evidence>
<dbReference type="GO" id="GO:0007155">
    <property type="term" value="P:cell adhesion"/>
    <property type="evidence" value="ECO:0007669"/>
    <property type="project" value="InterPro"/>
</dbReference>
<dbReference type="PANTHER" id="PTHR30288">
    <property type="entry name" value="FLAGELLAR CAP/ASSEMBLY PROTEIN FLID"/>
    <property type="match status" value="1"/>
</dbReference>
<dbReference type="GO" id="GO:0071973">
    <property type="term" value="P:bacterial-type flagellum-dependent cell motility"/>
    <property type="evidence" value="ECO:0007669"/>
    <property type="project" value="TreeGrafter"/>
</dbReference>
<comment type="similarity">
    <text evidence="1 5">Belongs to the FliD family.</text>
</comment>
<feature type="domain" description="Flagellar hook-associated protein 2 N-terminal" evidence="6">
    <location>
        <begin position="2"/>
        <end position="97"/>
    </location>
</feature>
<keyword evidence="3" id="KW-0175">Coiled coil</keyword>
<dbReference type="InterPro" id="IPR003481">
    <property type="entry name" value="FliD_N"/>
</dbReference>
<dbReference type="GO" id="GO:0009424">
    <property type="term" value="C:bacterial-type flagellum hook"/>
    <property type="evidence" value="ECO:0007669"/>
    <property type="project" value="UniProtKB-UniRule"/>
</dbReference>
<feature type="domain" description="Flagellar hook-associated protein 2 C-terminal" evidence="7">
    <location>
        <begin position="208"/>
        <end position="423"/>
    </location>
</feature>
<evidence type="ECO:0000256" key="5">
    <source>
        <dbReference type="RuleBase" id="RU362066"/>
    </source>
</evidence>
<reference evidence="8 9" key="2">
    <citation type="journal article" date="2022" name="Mar. Drugs">
        <title>Bioassay-Guided Fractionation Leads to the Detection of Cholic Acid Generated by the Rare Thalassomonas sp.</title>
        <authorList>
            <person name="Pheiffer F."/>
            <person name="Schneider Y.K."/>
            <person name="Hansen E.H."/>
            <person name="Andersen J.H."/>
            <person name="Isaksson J."/>
            <person name="Busche T."/>
            <person name="R C."/>
            <person name="Kalinowski J."/>
            <person name="Zyl L.V."/>
            <person name="Trindade M."/>
        </authorList>
    </citation>
    <scope>NUCLEOTIDE SEQUENCE [LARGE SCALE GENOMIC DNA]</scope>
    <source>
        <strain evidence="8 9">A5K-106</strain>
    </source>
</reference>
<dbReference type="EMBL" id="CP059735">
    <property type="protein sequence ID" value="WDD99311.1"/>
    <property type="molecule type" value="Genomic_DNA"/>
</dbReference>
<dbReference type="Pfam" id="PF07196">
    <property type="entry name" value="Flagellin_IN"/>
    <property type="match status" value="1"/>
</dbReference>
<keyword evidence="8" id="KW-0966">Cell projection</keyword>
<protein>
    <recommendedName>
        <fullName evidence="5">Flagellar hook-associated protein 2</fullName>
        <shortName evidence="5">HAP2</shortName>
    </recommendedName>
    <alternativeName>
        <fullName evidence="5">Flagellar cap protein</fullName>
    </alternativeName>
</protein>
<keyword evidence="8" id="KW-0282">Flagellum</keyword>
<accession>A0AAE9YTH0</accession>